<evidence type="ECO:0000313" key="3">
    <source>
        <dbReference type="Proteomes" id="UP000604046"/>
    </source>
</evidence>
<dbReference type="Proteomes" id="UP000604046">
    <property type="component" value="Unassembled WGS sequence"/>
</dbReference>
<organism evidence="2 3">
    <name type="scientific">Symbiodinium natans</name>
    <dbReference type="NCBI Taxonomy" id="878477"/>
    <lineage>
        <taxon>Eukaryota</taxon>
        <taxon>Sar</taxon>
        <taxon>Alveolata</taxon>
        <taxon>Dinophyceae</taxon>
        <taxon>Suessiales</taxon>
        <taxon>Symbiodiniaceae</taxon>
        <taxon>Symbiodinium</taxon>
    </lineage>
</organism>
<comment type="caution">
    <text evidence="2">The sequence shown here is derived from an EMBL/GenBank/DDBJ whole genome shotgun (WGS) entry which is preliminary data.</text>
</comment>
<feature type="region of interest" description="Disordered" evidence="1">
    <location>
        <begin position="290"/>
        <end position="310"/>
    </location>
</feature>
<keyword evidence="3" id="KW-1185">Reference proteome</keyword>
<feature type="compositionally biased region" description="Basic and acidic residues" evidence="1">
    <location>
        <begin position="294"/>
        <end position="305"/>
    </location>
</feature>
<dbReference type="AlphaFoldDB" id="A0A812LWH7"/>
<sequence length="731" mass="81697">MSVASSSQGAPASDSSGFGAPEQLLCQKCGDHTSMGQSAATGRNPLLRACNACLATDRWLARSQHKPKSGRPETEEEKTRRTNACKVKEDLKKKTPEEKKAWYFEQKSARAMEDHTKKRSFSSAVGSVEETREASSLTDDIDKYIPFRIWAQGEMALKTYATIAEAKLAWDKLIADPTTRTMKQNGETLIYEFGGIEVRSRQAHGMKAALRQRMDIEEQKDLDEYNHEADSRVKRARARLEVEMTANAAADGDSQNVIPLLHVARDLGHLKEQEEARDLELHQQASDLLQQRKAQQEERKKKQEAQGKSLPLEKLALDAARKKASQSMTDLVLRQQTTLKAIELDSDKVIETEGDDLKKEREENICKVQQAMETLEKSIREKEKEWENALKGDTVDAEEVARLRAAVADYMKAFHTSDSDVKEVKNRIAELRNWVTKTKKAINDREKAAQKTAAGRRMAKMAQGSCLNLLATALAKECHTLEACGKVLYSFAAEPLLKQSLPCVFESQRAQNLLKAVRGLEYYDMQKAWVAEKMASSKATACSALISKKAVAAKVTDLVRKSWSEVTGNDGLRGLPDDLSDLFAVQFGQRVQQSVNVYLRTEMNLPMLLVVLEGSLKVGGFPSKMLGDESLAGQLKKLEAMPATHVTAEVAKNGWVVKLQAGGSVLVPPNTCWFEWAGADEDTHSIRQLIARDAFIGPMKEWLQQMRSEGSVSEQDRLHKMLEFLQKQQEQ</sequence>
<proteinExistence type="predicted"/>
<protein>
    <submittedName>
        <fullName evidence="2">Uncharacterized protein</fullName>
    </submittedName>
</protein>
<reference evidence="2" key="1">
    <citation type="submission" date="2021-02" db="EMBL/GenBank/DDBJ databases">
        <authorList>
            <person name="Dougan E. K."/>
            <person name="Rhodes N."/>
            <person name="Thang M."/>
            <person name="Chan C."/>
        </authorList>
    </citation>
    <scope>NUCLEOTIDE SEQUENCE</scope>
</reference>
<accession>A0A812LWH7</accession>
<feature type="region of interest" description="Disordered" evidence="1">
    <location>
        <begin position="62"/>
        <end position="83"/>
    </location>
</feature>
<name>A0A812LWH7_9DINO</name>
<feature type="compositionally biased region" description="Basic and acidic residues" evidence="1">
    <location>
        <begin position="70"/>
        <end position="83"/>
    </location>
</feature>
<evidence type="ECO:0000313" key="2">
    <source>
        <dbReference type="EMBL" id="CAE7254334.1"/>
    </source>
</evidence>
<evidence type="ECO:0000256" key="1">
    <source>
        <dbReference type="SAM" id="MobiDB-lite"/>
    </source>
</evidence>
<dbReference type="OrthoDB" id="447821at2759"/>
<gene>
    <name evidence="2" type="ORF">SNAT2548_LOCUS12847</name>
</gene>
<dbReference type="EMBL" id="CAJNDS010001291">
    <property type="protein sequence ID" value="CAE7254334.1"/>
    <property type="molecule type" value="Genomic_DNA"/>
</dbReference>